<name>A0A916DUP1_9BACT</name>
<accession>A0A916DUP1</accession>
<dbReference type="Gene3D" id="2.60.40.10">
    <property type="entry name" value="Immunoglobulins"/>
    <property type="match status" value="1"/>
</dbReference>
<dbReference type="InterPro" id="IPR021615">
    <property type="entry name" value="Omp28"/>
</dbReference>
<organism evidence="1 2">
    <name type="scientific">Aureispira anguillae</name>
    <dbReference type="NCBI Taxonomy" id="2864201"/>
    <lineage>
        <taxon>Bacteria</taxon>
        <taxon>Pseudomonadati</taxon>
        <taxon>Bacteroidota</taxon>
        <taxon>Saprospiria</taxon>
        <taxon>Saprospirales</taxon>
        <taxon>Saprospiraceae</taxon>
        <taxon>Aureispira</taxon>
    </lineage>
</organism>
<sequence length="273" mass="30736">MMHRLNYVFATIIACFLAISCCPEKPPTIVPCQTDRVVLVEEFTGMKCVNCPSGHRKIKELQQTYPNKIVPVAIHSHWPVYSAPQNGYDFRTADGEIIEKDMKASNLPSAMVNRKYFEESGVYALEGFTNWAGSIAAELCLPPDATIQLNPTYDDNNRKVTVTVDVAPTNAVRMKERVGLTVLITESHIIAPQEGLSGWDYNYEHNHVLRDVITDTWGTKIQEKGETLTPHQEVLTYTLPTDWNPDNCHLVAFVHYQGDERYVLQAAEADLVP</sequence>
<evidence type="ECO:0000313" key="1">
    <source>
        <dbReference type="EMBL" id="BDS13536.1"/>
    </source>
</evidence>
<proteinExistence type="predicted"/>
<reference evidence="1" key="1">
    <citation type="submission" date="2022-09" db="EMBL/GenBank/DDBJ databases">
        <title>Aureispira anguillicida sp. nov., isolated from Leptocephalus of Japanese eel Anguilla japonica.</title>
        <authorList>
            <person name="Yuasa K."/>
            <person name="Mekata T."/>
            <person name="Ikunari K."/>
        </authorList>
    </citation>
    <scope>NUCLEOTIDE SEQUENCE</scope>
    <source>
        <strain evidence="1">EL160426</strain>
    </source>
</reference>
<dbReference type="Proteomes" id="UP001060919">
    <property type="component" value="Chromosome"/>
</dbReference>
<keyword evidence="2" id="KW-1185">Reference proteome</keyword>
<dbReference type="AlphaFoldDB" id="A0A916DUP1"/>
<dbReference type="Pfam" id="PF11551">
    <property type="entry name" value="Omp28"/>
    <property type="match status" value="1"/>
</dbReference>
<dbReference type="PROSITE" id="PS51257">
    <property type="entry name" value="PROKAR_LIPOPROTEIN"/>
    <property type="match status" value="1"/>
</dbReference>
<dbReference type="KEGG" id="aup:AsAng_0042750"/>
<dbReference type="RefSeq" id="WP_264788803.1">
    <property type="nucleotide sequence ID" value="NZ_AP026867.1"/>
</dbReference>
<protein>
    <submittedName>
        <fullName evidence="1">Omp28 family outer membrane lipoprotein</fullName>
    </submittedName>
</protein>
<gene>
    <name evidence="1" type="ORF">AsAng_0042750</name>
</gene>
<dbReference type="InterPro" id="IPR013783">
    <property type="entry name" value="Ig-like_fold"/>
</dbReference>
<dbReference type="NCBIfam" id="NF033782">
    <property type="entry name" value="lipoprot_Omp28"/>
    <property type="match status" value="1"/>
</dbReference>
<dbReference type="EMBL" id="AP026867">
    <property type="protein sequence ID" value="BDS13536.1"/>
    <property type="molecule type" value="Genomic_DNA"/>
</dbReference>
<evidence type="ECO:0000313" key="2">
    <source>
        <dbReference type="Proteomes" id="UP001060919"/>
    </source>
</evidence>
<keyword evidence="1" id="KW-0449">Lipoprotein</keyword>